<feature type="compositionally biased region" description="Basic and acidic residues" evidence="1">
    <location>
        <begin position="99"/>
        <end position="110"/>
    </location>
</feature>
<dbReference type="GO" id="GO:0016829">
    <property type="term" value="F:lyase activity"/>
    <property type="evidence" value="ECO:0007669"/>
    <property type="project" value="UniProtKB-KW"/>
</dbReference>
<feature type="compositionally biased region" description="Low complexity" evidence="1">
    <location>
        <begin position="29"/>
        <end position="50"/>
    </location>
</feature>
<protein>
    <submittedName>
        <fullName evidence="2">UDP-N-acetylglucosamine 4,6-dehydratase (Inverting)</fullName>
        <ecNumber evidence="2">4.2.1.115</ecNumber>
    </submittedName>
</protein>
<feature type="compositionally biased region" description="Basic and acidic residues" evidence="1">
    <location>
        <begin position="210"/>
        <end position="266"/>
    </location>
</feature>
<keyword evidence="2" id="KW-0456">Lyase</keyword>
<dbReference type="EC" id="4.2.1.115" evidence="2"/>
<reference evidence="2" key="1">
    <citation type="submission" date="2020-02" db="EMBL/GenBank/DDBJ databases">
        <authorList>
            <person name="Meier V. D."/>
        </authorList>
    </citation>
    <scope>NUCLEOTIDE SEQUENCE</scope>
    <source>
        <strain evidence="2">AVDCRST_MAG57</strain>
    </source>
</reference>
<organism evidence="2">
    <name type="scientific">uncultured Blastococcus sp</name>
    <dbReference type="NCBI Taxonomy" id="217144"/>
    <lineage>
        <taxon>Bacteria</taxon>
        <taxon>Bacillati</taxon>
        <taxon>Actinomycetota</taxon>
        <taxon>Actinomycetes</taxon>
        <taxon>Geodermatophilales</taxon>
        <taxon>Geodermatophilaceae</taxon>
        <taxon>Blastococcus</taxon>
        <taxon>environmental samples</taxon>
    </lineage>
</organism>
<sequence>VRPGAILDPGDGGYRLVRQGLPPVRPRQRGPQARRGLQPRRAQAARGPPAVRRRPAPALVHRRHPRPPAARARHARRRLRGARRGAQAGRHRRVQPVRVRADQRLRVAERHRGRHRLGRAEGRRAVHRQGVEPDQPLRRDQAVLRPHVRQRQPLRGAPPDALLRRPLRQRHGQPRERHPGLPRPGHPRRLAADHRQAHDPVLDHAAPGGEVRHRLLRPDGRRRALRAADPEHAGDRPGRGRGARCGDPRDRHPAGGEAARGDDRGGRLAPDPAPGRPLRDHAVRGRVGIRAAGRRAARRGRLVLPVGLQRPVAGRRGAPRPRRPLRL</sequence>
<feature type="compositionally biased region" description="Basic and acidic residues" evidence="1">
    <location>
        <begin position="190"/>
        <end position="202"/>
    </location>
</feature>
<feature type="compositionally biased region" description="Basic and acidic residues" evidence="1">
    <location>
        <begin position="118"/>
        <end position="142"/>
    </location>
</feature>
<dbReference type="EMBL" id="CADCTI010000022">
    <property type="protein sequence ID" value="CAA9213086.1"/>
    <property type="molecule type" value="Genomic_DNA"/>
</dbReference>
<feature type="non-terminal residue" evidence="2">
    <location>
        <position position="327"/>
    </location>
</feature>
<accession>A0A6J4H4I1</accession>
<proteinExistence type="predicted"/>
<evidence type="ECO:0000256" key="1">
    <source>
        <dbReference type="SAM" id="MobiDB-lite"/>
    </source>
</evidence>
<dbReference type="AlphaFoldDB" id="A0A6J4H4I1"/>
<feature type="region of interest" description="Disordered" evidence="1">
    <location>
        <begin position="1"/>
        <end position="297"/>
    </location>
</feature>
<feature type="non-terminal residue" evidence="2">
    <location>
        <position position="1"/>
    </location>
</feature>
<gene>
    <name evidence="2" type="ORF">AVDCRST_MAG57-185</name>
</gene>
<evidence type="ECO:0000313" key="2">
    <source>
        <dbReference type="EMBL" id="CAA9213086.1"/>
    </source>
</evidence>
<feature type="compositionally biased region" description="Basic residues" evidence="1">
    <location>
        <begin position="51"/>
        <end position="95"/>
    </location>
</feature>
<name>A0A6J4H4I1_9ACTN</name>